<gene>
    <name evidence="3" type="ORF">QH948_06985</name>
</gene>
<evidence type="ECO:0000256" key="1">
    <source>
        <dbReference type="SAM" id="MobiDB-lite"/>
    </source>
</evidence>
<evidence type="ECO:0000313" key="4">
    <source>
        <dbReference type="Proteomes" id="UP001244136"/>
    </source>
</evidence>
<evidence type="ECO:0000313" key="3">
    <source>
        <dbReference type="EMBL" id="WGT48476.1"/>
    </source>
</evidence>
<name>A0ABY8Q1S0_9ACTN</name>
<reference evidence="3 4" key="1">
    <citation type="journal article" date="2008" name="Int. J. Syst. Evol. Microbiol.">
        <title>Tessaracoccus flavescens sp. nov., isolated from marine sediment.</title>
        <authorList>
            <person name="Lee D.W."/>
            <person name="Lee S.D."/>
        </authorList>
    </citation>
    <scope>NUCLEOTIDE SEQUENCE [LARGE SCALE GENOMIC DNA]</scope>
    <source>
        <strain evidence="3 4">T21</strain>
    </source>
</reference>
<dbReference type="RefSeq" id="WP_281146101.1">
    <property type="nucleotide sequence ID" value="NZ_CP123967.1"/>
</dbReference>
<sequence length="139" mass="14825">MQGRDARTARTAKLIEQLLGVVRELEAMHPGRKFPLDGHLVGSIGEAAAESMFRSALLTASTPGHDAIADDGRKVEIKATFGTRSVAIRPTSSEHAGATLIVLKLSEHPGTAHEVIYNGPLEPALQRTQGHSKATARRS</sequence>
<accession>A0ABY8Q1S0</accession>
<feature type="domain" description="DUF6998" evidence="2">
    <location>
        <begin position="16"/>
        <end position="130"/>
    </location>
</feature>
<feature type="region of interest" description="Disordered" evidence="1">
    <location>
        <begin position="120"/>
        <end position="139"/>
    </location>
</feature>
<dbReference type="EMBL" id="CP123967">
    <property type="protein sequence ID" value="WGT48476.1"/>
    <property type="molecule type" value="Genomic_DNA"/>
</dbReference>
<dbReference type="Pfam" id="PF22522">
    <property type="entry name" value="DUF6998"/>
    <property type="match status" value="1"/>
</dbReference>
<proteinExistence type="predicted"/>
<evidence type="ECO:0000259" key="2">
    <source>
        <dbReference type="Pfam" id="PF22522"/>
    </source>
</evidence>
<protein>
    <recommendedName>
        <fullName evidence="2">DUF6998 domain-containing protein</fullName>
    </recommendedName>
</protein>
<dbReference type="InterPro" id="IPR054267">
    <property type="entry name" value="DUF6998"/>
</dbReference>
<organism evidence="3 4">
    <name type="scientific">Tessaracoccus lacteus</name>
    <dbReference type="NCBI Taxonomy" id="3041766"/>
    <lineage>
        <taxon>Bacteria</taxon>
        <taxon>Bacillati</taxon>
        <taxon>Actinomycetota</taxon>
        <taxon>Actinomycetes</taxon>
        <taxon>Propionibacteriales</taxon>
        <taxon>Propionibacteriaceae</taxon>
        <taxon>Tessaracoccus</taxon>
    </lineage>
</organism>
<keyword evidence="4" id="KW-1185">Reference proteome</keyword>
<dbReference type="Proteomes" id="UP001244136">
    <property type="component" value="Chromosome"/>
</dbReference>